<dbReference type="Proteomes" id="UP000070344">
    <property type="component" value="Unassembled WGS sequence"/>
</dbReference>
<dbReference type="PANTHER" id="PTHR12814">
    <property type="entry name" value="RNA-BINDING PROTEIN NOB1"/>
    <property type="match status" value="1"/>
</dbReference>
<dbReference type="EMBL" id="LHXV01000007">
    <property type="protein sequence ID" value="KXB01608.1"/>
    <property type="molecule type" value="Genomic_DNA"/>
</dbReference>
<sequence>MSEKVFVLDTSGLIAGFTPNLEEPKQYTVPKVLGEARSLPVKLKLETAISSGQMKVRKPSEEAVRKVKEKVEETKDRVSQTDIQILALAEELQEKGKSPEIVTDDYAIQNLAEFLEIRYSQVAKPGISDVYEWEKECPACGRVYTEDIKRCKACGSKLRRKRRIKTRNGRVPSSTR</sequence>
<keyword evidence="6" id="KW-1185">Reference proteome</keyword>
<feature type="domain" description="PIN" evidence="4">
    <location>
        <begin position="4"/>
        <end position="110"/>
    </location>
</feature>
<evidence type="ECO:0000313" key="6">
    <source>
        <dbReference type="Proteomes" id="UP000070344"/>
    </source>
</evidence>
<dbReference type="SMART" id="SM00670">
    <property type="entry name" value="PINc"/>
    <property type="match status" value="1"/>
</dbReference>
<dbReference type="InterPro" id="IPR033411">
    <property type="entry name" value="Ribonuclease_PIN"/>
</dbReference>
<evidence type="ECO:0000256" key="1">
    <source>
        <dbReference type="ARBA" id="ARBA00022722"/>
    </source>
</evidence>
<dbReference type="AlphaFoldDB" id="A0A133V588"/>
<dbReference type="GO" id="GO:0046872">
    <property type="term" value="F:metal ion binding"/>
    <property type="evidence" value="ECO:0007669"/>
    <property type="project" value="UniProtKB-KW"/>
</dbReference>
<dbReference type="PANTHER" id="PTHR12814:SF2">
    <property type="entry name" value="RNA-BINDING PROTEIN NOB1"/>
    <property type="match status" value="1"/>
</dbReference>
<dbReference type="InterPro" id="IPR039907">
    <property type="entry name" value="NOB1"/>
</dbReference>
<comment type="caution">
    <text evidence="5">The sequence shown here is derived from an EMBL/GenBank/DDBJ whole genome shotgun (WGS) entry which is preliminary data.</text>
</comment>
<evidence type="ECO:0000259" key="4">
    <source>
        <dbReference type="SMART" id="SM00670"/>
    </source>
</evidence>
<evidence type="ECO:0000256" key="2">
    <source>
        <dbReference type="ARBA" id="ARBA00022723"/>
    </source>
</evidence>
<dbReference type="CDD" id="cd09876">
    <property type="entry name" value="PIN_Nob1-like"/>
    <property type="match status" value="1"/>
</dbReference>
<dbReference type="Pfam" id="PF17146">
    <property type="entry name" value="PIN_6"/>
    <property type="match status" value="1"/>
</dbReference>
<name>A0A133V588_9EURY</name>
<dbReference type="GO" id="GO:0030688">
    <property type="term" value="C:preribosome, small subunit precursor"/>
    <property type="evidence" value="ECO:0007669"/>
    <property type="project" value="TreeGrafter"/>
</dbReference>
<dbReference type="Gene3D" id="3.40.50.1010">
    <property type="entry name" value="5'-nuclease"/>
    <property type="match status" value="1"/>
</dbReference>
<dbReference type="InterPro" id="IPR002716">
    <property type="entry name" value="PIN_dom"/>
</dbReference>
<dbReference type="GO" id="GO:0030490">
    <property type="term" value="P:maturation of SSU-rRNA"/>
    <property type="evidence" value="ECO:0007669"/>
    <property type="project" value="TreeGrafter"/>
</dbReference>
<evidence type="ECO:0000313" key="5">
    <source>
        <dbReference type="EMBL" id="KXB01608.1"/>
    </source>
</evidence>
<keyword evidence="2" id="KW-0479">Metal-binding</keyword>
<keyword evidence="1" id="KW-0540">Nuclease</keyword>
<protein>
    <recommendedName>
        <fullName evidence="4">PIN domain-containing protein</fullName>
    </recommendedName>
</protein>
<dbReference type="GO" id="GO:0016787">
    <property type="term" value="F:hydrolase activity"/>
    <property type="evidence" value="ECO:0007669"/>
    <property type="project" value="UniProtKB-KW"/>
</dbReference>
<proteinExistence type="predicted"/>
<dbReference type="GO" id="GO:0004521">
    <property type="term" value="F:RNA endonuclease activity"/>
    <property type="evidence" value="ECO:0007669"/>
    <property type="project" value="TreeGrafter"/>
</dbReference>
<keyword evidence="3" id="KW-0378">Hydrolase</keyword>
<gene>
    <name evidence="5" type="ORF">AKJ41_01010</name>
</gene>
<accession>A0A133V588</accession>
<evidence type="ECO:0000256" key="3">
    <source>
        <dbReference type="ARBA" id="ARBA00022801"/>
    </source>
</evidence>
<organism evidence="5 6">
    <name type="scientific">candidate division MSBL1 archaeon SCGC-AAA259O05</name>
    <dbReference type="NCBI Taxonomy" id="1698271"/>
    <lineage>
        <taxon>Archaea</taxon>
        <taxon>Methanobacteriati</taxon>
        <taxon>Methanobacteriota</taxon>
        <taxon>candidate division MSBL1</taxon>
    </lineage>
</organism>
<reference evidence="5 6" key="1">
    <citation type="journal article" date="2016" name="Sci. Rep.">
        <title>Metabolic traits of an uncultured archaeal lineage -MSBL1- from brine pools of the Red Sea.</title>
        <authorList>
            <person name="Mwirichia R."/>
            <person name="Alam I."/>
            <person name="Rashid M."/>
            <person name="Vinu M."/>
            <person name="Ba-Alawi W."/>
            <person name="Anthony Kamau A."/>
            <person name="Kamanda Ngugi D."/>
            <person name="Goker M."/>
            <person name="Klenk H.P."/>
            <person name="Bajic V."/>
            <person name="Stingl U."/>
        </authorList>
    </citation>
    <scope>NUCLEOTIDE SEQUENCE [LARGE SCALE GENOMIC DNA]</scope>
    <source>
        <strain evidence="5">SCGC-AAA259O05</strain>
    </source>
</reference>